<dbReference type="AlphaFoldDB" id="A0AAV2GZL7"/>
<dbReference type="SUPFAM" id="SSF56436">
    <property type="entry name" value="C-type lectin-like"/>
    <property type="match status" value="1"/>
</dbReference>
<sequence length="246" mass="28836">MLAELYRHTFYSLWLKSTLLLTAIRADHGVVFKKNTYQDICFVRHSQEQWSGMGLIECTLRCLRQFDTSCSRVMYDKQTQTCVPGTCTVNFNPSTELPPGTMYYKQVLCKQTHPCVQYTLTESTICLWVEESPLSYTEAEDCCKSYNGHLYTMRSTEKSDILKRANLVPNNQYWIGLNDREEENVFRWVDDGELMSQEQRIRLFKPNQPDNADPGEDCVVYKDKIYLLNDDKCHRQKAYICEIKVH</sequence>
<dbReference type="CDD" id="cd00037">
    <property type="entry name" value="CLECT"/>
    <property type="match status" value="1"/>
</dbReference>
<dbReference type="InterPro" id="IPR001304">
    <property type="entry name" value="C-type_lectin-like"/>
</dbReference>
<comment type="caution">
    <text evidence="3">The sequence shown here is derived from an EMBL/GenBank/DDBJ whole genome shotgun (WGS) entry which is preliminary data.</text>
</comment>
<evidence type="ECO:0000259" key="2">
    <source>
        <dbReference type="PROSITE" id="PS50041"/>
    </source>
</evidence>
<keyword evidence="1" id="KW-1015">Disulfide bond</keyword>
<dbReference type="PANTHER" id="PTHR22801">
    <property type="entry name" value="LITHOSTATHINE"/>
    <property type="match status" value="1"/>
</dbReference>
<dbReference type="PROSITE" id="PS50041">
    <property type="entry name" value="C_TYPE_LECTIN_2"/>
    <property type="match status" value="1"/>
</dbReference>
<dbReference type="InterPro" id="IPR016186">
    <property type="entry name" value="C-type_lectin-like/link_sf"/>
</dbReference>
<dbReference type="Gene3D" id="3.10.100.10">
    <property type="entry name" value="Mannose-Binding Protein A, subunit A"/>
    <property type="match status" value="1"/>
</dbReference>
<protein>
    <recommendedName>
        <fullName evidence="2">C-type lectin domain-containing protein</fullName>
    </recommendedName>
</protein>
<dbReference type="PROSITE" id="PS00615">
    <property type="entry name" value="C_TYPE_LECTIN_1"/>
    <property type="match status" value="1"/>
</dbReference>
<organism evidence="3 4">
    <name type="scientific">Lymnaea stagnalis</name>
    <name type="common">Great pond snail</name>
    <name type="synonym">Helix stagnalis</name>
    <dbReference type="NCBI Taxonomy" id="6523"/>
    <lineage>
        <taxon>Eukaryota</taxon>
        <taxon>Metazoa</taxon>
        <taxon>Spiralia</taxon>
        <taxon>Lophotrochozoa</taxon>
        <taxon>Mollusca</taxon>
        <taxon>Gastropoda</taxon>
        <taxon>Heterobranchia</taxon>
        <taxon>Euthyneura</taxon>
        <taxon>Panpulmonata</taxon>
        <taxon>Hygrophila</taxon>
        <taxon>Lymnaeoidea</taxon>
        <taxon>Lymnaeidae</taxon>
        <taxon>Lymnaea</taxon>
    </lineage>
</organism>
<dbReference type="Pfam" id="PF00059">
    <property type="entry name" value="Lectin_C"/>
    <property type="match status" value="1"/>
</dbReference>
<accession>A0AAV2GZL7</accession>
<dbReference type="SMART" id="SM00034">
    <property type="entry name" value="CLECT"/>
    <property type="match status" value="1"/>
</dbReference>
<dbReference type="InterPro" id="IPR050801">
    <property type="entry name" value="Ca-Dep_Lectins_ImmuneDev"/>
</dbReference>
<feature type="domain" description="C-type lectin" evidence="2">
    <location>
        <begin position="122"/>
        <end position="242"/>
    </location>
</feature>
<keyword evidence="4" id="KW-1185">Reference proteome</keyword>
<dbReference type="InterPro" id="IPR016187">
    <property type="entry name" value="CTDL_fold"/>
</dbReference>
<dbReference type="Proteomes" id="UP001497497">
    <property type="component" value="Unassembled WGS sequence"/>
</dbReference>
<name>A0AAV2GZL7_LYMST</name>
<evidence type="ECO:0000313" key="3">
    <source>
        <dbReference type="EMBL" id="CAL1525997.1"/>
    </source>
</evidence>
<evidence type="ECO:0000256" key="1">
    <source>
        <dbReference type="ARBA" id="ARBA00023157"/>
    </source>
</evidence>
<evidence type="ECO:0000313" key="4">
    <source>
        <dbReference type="Proteomes" id="UP001497497"/>
    </source>
</evidence>
<proteinExistence type="predicted"/>
<gene>
    <name evidence="3" type="ORF">GSLYS_00000174001</name>
</gene>
<dbReference type="InterPro" id="IPR018378">
    <property type="entry name" value="C-type_lectin_CS"/>
</dbReference>
<reference evidence="3 4" key="1">
    <citation type="submission" date="2024-04" db="EMBL/GenBank/DDBJ databases">
        <authorList>
            <consortium name="Genoscope - CEA"/>
            <person name="William W."/>
        </authorList>
    </citation>
    <scope>NUCLEOTIDE SEQUENCE [LARGE SCALE GENOMIC DNA]</scope>
</reference>
<dbReference type="PANTHER" id="PTHR22801:SF63">
    <property type="entry name" value="C-TYPE LECTIN DOMAIN-CONTAINING PROTEIN"/>
    <property type="match status" value="1"/>
</dbReference>
<dbReference type="EMBL" id="CAXITT010000001">
    <property type="protein sequence ID" value="CAL1525997.1"/>
    <property type="molecule type" value="Genomic_DNA"/>
</dbReference>